<dbReference type="HOGENOM" id="CLU_1049153_0_0_0"/>
<dbReference type="STRING" id="416591.Tlet_0813"/>
<evidence type="ECO:0000313" key="3">
    <source>
        <dbReference type="Proteomes" id="UP000002016"/>
    </source>
</evidence>
<proteinExistence type="predicted"/>
<sequence length="265" mass="29039">MEKQKVDFSSVKKLIVKVVSSNVTIMGSDPLETYISYTGRQPDLELKDDVLTITLKENNLFNVFDFGFKSSNGEIIIAAPYELMELSLNGVSSDVEVKTIKVNNLSLRTVSGDLSIDDVYSKQCQIKTVSGDVTISSSRLEKAVFTSVSGDLLVKGLNCDNYEWILSTASGDLTVETAGIPDLRLSMRTASGDLTTNIGYTREGRDYIFGDGKMKITVSSASGDVCIKSTNRAERTENIEKKILKLVASGKLSYEQAKQILDELI</sequence>
<dbReference type="RefSeq" id="WP_012002860.1">
    <property type="nucleotide sequence ID" value="NC_009828.1"/>
</dbReference>
<protein>
    <recommendedName>
        <fullName evidence="1">DUF4097 domain-containing protein</fullName>
    </recommendedName>
</protein>
<organism evidence="2 3">
    <name type="scientific">Pseudothermotoga lettingae (strain ATCC BAA-301 / DSM 14385 / NBRC 107922 / TMO)</name>
    <name type="common">Thermotoga lettingae</name>
    <dbReference type="NCBI Taxonomy" id="416591"/>
    <lineage>
        <taxon>Bacteria</taxon>
        <taxon>Thermotogati</taxon>
        <taxon>Thermotogota</taxon>
        <taxon>Thermotogae</taxon>
        <taxon>Thermotogales</taxon>
        <taxon>Thermotogaceae</taxon>
        <taxon>Pseudothermotoga</taxon>
    </lineage>
</organism>
<accession>A8F5E5</accession>
<dbReference type="EMBL" id="CP000812">
    <property type="protein sequence ID" value="ABV33379.1"/>
    <property type="molecule type" value="Genomic_DNA"/>
</dbReference>
<dbReference type="Gene3D" id="2.160.20.120">
    <property type="match status" value="1"/>
</dbReference>
<dbReference type="Proteomes" id="UP000002016">
    <property type="component" value="Chromosome"/>
</dbReference>
<gene>
    <name evidence="2" type="ordered locus">Tlet_0813</name>
</gene>
<name>A8F5E5_PSELT</name>
<feature type="domain" description="DUF4097" evidence="1">
    <location>
        <begin position="13"/>
        <end position="229"/>
    </location>
</feature>
<dbReference type="KEGG" id="tle:Tlet_0813"/>
<dbReference type="Pfam" id="PF13349">
    <property type="entry name" value="DUF4097"/>
    <property type="match status" value="1"/>
</dbReference>
<reference evidence="2 3" key="2">
    <citation type="journal article" date="2009" name="Proc. Natl. Acad. Sci. U.S.A.">
        <title>On the chimeric nature, thermophilic origin, and phylogenetic placement of the Thermotogales.</title>
        <authorList>
            <person name="Zhaxybayeva O."/>
            <person name="Swithers K.S."/>
            <person name="Lapierre P."/>
            <person name="Fournier G.P."/>
            <person name="Bickhart D.M."/>
            <person name="DeBoy R.T."/>
            <person name="Nelson K.E."/>
            <person name="Nesbo C.L."/>
            <person name="Doolittle W.F."/>
            <person name="Gogarten J.P."/>
            <person name="Noll K.M."/>
        </authorList>
    </citation>
    <scope>NUCLEOTIDE SEQUENCE [LARGE SCALE GENOMIC DNA]</scope>
    <source>
        <strain evidence="3">ATCC BAA-301 / DSM 14385 / NBRC 107922 / TMO</strain>
    </source>
</reference>
<keyword evidence="3" id="KW-1185">Reference proteome</keyword>
<dbReference type="InterPro" id="IPR025164">
    <property type="entry name" value="Toastrack_DUF4097"/>
</dbReference>
<dbReference type="AlphaFoldDB" id="A8F5E5"/>
<dbReference type="eggNOG" id="COG3595">
    <property type="taxonomic scope" value="Bacteria"/>
</dbReference>
<reference evidence="2 3" key="1">
    <citation type="submission" date="2007-08" db="EMBL/GenBank/DDBJ databases">
        <title>Complete sequence of Thermotoga lettingae TMO.</title>
        <authorList>
            <consortium name="US DOE Joint Genome Institute"/>
            <person name="Copeland A."/>
            <person name="Lucas S."/>
            <person name="Lapidus A."/>
            <person name="Barry K."/>
            <person name="Glavina del Rio T."/>
            <person name="Dalin E."/>
            <person name="Tice H."/>
            <person name="Pitluck S."/>
            <person name="Foster B."/>
            <person name="Bruce D."/>
            <person name="Schmutz J."/>
            <person name="Larimer F."/>
            <person name="Land M."/>
            <person name="Hauser L."/>
            <person name="Kyrpides N."/>
            <person name="Mikhailova N."/>
            <person name="Nelson K."/>
            <person name="Gogarten J.P."/>
            <person name="Noll K."/>
            <person name="Richardson P."/>
        </authorList>
    </citation>
    <scope>NUCLEOTIDE SEQUENCE [LARGE SCALE GENOMIC DNA]</scope>
    <source>
        <strain evidence="3">ATCC BAA-301 / DSM 14385 / NBRC 107922 / TMO</strain>
    </source>
</reference>
<evidence type="ECO:0000313" key="2">
    <source>
        <dbReference type="EMBL" id="ABV33379.1"/>
    </source>
</evidence>
<evidence type="ECO:0000259" key="1">
    <source>
        <dbReference type="Pfam" id="PF13349"/>
    </source>
</evidence>